<proteinExistence type="inferred from homology"/>
<keyword evidence="4" id="KW-1003">Cell membrane</keyword>
<evidence type="ECO:0000313" key="15">
    <source>
        <dbReference type="Proteomes" id="UP000274792"/>
    </source>
</evidence>
<dbReference type="Pfam" id="PF01899">
    <property type="entry name" value="MNHE"/>
    <property type="match status" value="1"/>
</dbReference>
<reference evidence="13 15" key="3">
    <citation type="submission" date="2018-10" db="EMBL/GenBank/DDBJ databases">
        <title>A collection Staphylococci species genome sequencing.</title>
        <authorList>
            <person name="Cole K."/>
        </authorList>
    </citation>
    <scope>NUCLEOTIDE SEQUENCE [LARGE SCALE GENOMIC DNA]</scope>
    <source>
        <strain evidence="13">CCUG 37923</strain>
        <strain evidence="15">NCTC 12218</strain>
    </source>
</reference>
<keyword evidence="5 8" id="KW-0812">Transmembrane</keyword>
<dbReference type="InterPro" id="IPR002758">
    <property type="entry name" value="Cation_antiport_E"/>
</dbReference>
<dbReference type="Proteomes" id="UP000640299">
    <property type="component" value="Chromosome"/>
</dbReference>
<dbReference type="PANTHER" id="PTHR34584:SF1">
    <property type="entry name" value="NA(+)_H(+) ANTIPORTER SUBUNIT E1"/>
    <property type="match status" value="1"/>
</dbReference>
<keyword evidence="16" id="KW-1185">Reference proteome</keyword>
<evidence type="ECO:0000313" key="13">
    <source>
        <dbReference type="EMBL" id="RTX73173.1"/>
    </source>
</evidence>
<evidence type="ECO:0000313" key="14">
    <source>
        <dbReference type="Proteomes" id="UP000197058"/>
    </source>
</evidence>
<reference evidence="9" key="2">
    <citation type="submission" date="2017-12" db="EMBL/GenBank/DDBJ databases">
        <title>FDA dAtabase for Regulatory Grade micrObial Sequences (FDA-ARGOS): Supporting development and validation of Infectious Disease Dx tests.</title>
        <authorList>
            <person name="Campos J."/>
            <person name="Goldberg B."/>
            <person name="Tallon L."/>
            <person name="Sadzewicz L."/>
            <person name="Sengamalay N."/>
            <person name="Ott S."/>
            <person name="Godinez A."/>
            <person name="Nagaraj S."/>
            <person name="Vavikolanu K."/>
            <person name="Vyas G."/>
            <person name="Nadendla S."/>
            <person name="Aluvathingal J."/>
            <person name="Geyer C."/>
            <person name="Nandy P."/>
            <person name="Hobson J."/>
            <person name="Sichtig H."/>
        </authorList>
    </citation>
    <scope>NUCLEOTIDE SEQUENCE</scope>
    <source>
        <strain evidence="9">FDAARGOS_285</strain>
    </source>
</reference>
<accession>A0A1X0TZ36</accession>
<dbReference type="eggNOG" id="COG1863">
    <property type="taxonomic scope" value="Bacteria"/>
</dbReference>
<reference evidence="12" key="4">
    <citation type="submission" date="2021-02" db="EMBL/GenBank/DDBJ databases">
        <title>cfr and optrA-positive Staphylococcus spp.</title>
        <authorList>
            <person name="Chen L."/>
        </authorList>
    </citation>
    <scope>NUCLEOTIDE SEQUENCE</scope>
    <source>
        <strain evidence="12">GDQ20D70P</strain>
    </source>
</reference>
<evidence type="ECO:0000313" key="16">
    <source>
        <dbReference type="Proteomes" id="UP001176210"/>
    </source>
</evidence>
<dbReference type="EMBL" id="JAPNQM010000001">
    <property type="protein sequence ID" value="MDL0116155.1"/>
    <property type="molecule type" value="Genomic_DNA"/>
</dbReference>
<organism evidence="13 15">
    <name type="scientific">Mammaliicoccus sciuri</name>
    <name type="common">Staphylococcus sciuri</name>
    <dbReference type="NCBI Taxonomy" id="1296"/>
    <lineage>
        <taxon>Bacteria</taxon>
        <taxon>Bacillati</taxon>
        <taxon>Bacillota</taxon>
        <taxon>Bacilli</taxon>
        <taxon>Bacillales</taxon>
        <taxon>Staphylococcaceae</taxon>
        <taxon>Mammaliicoccus</taxon>
    </lineage>
</organism>
<evidence type="ECO:0000256" key="8">
    <source>
        <dbReference type="SAM" id="Phobius"/>
    </source>
</evidence>
<comment type="subcellular location">
    <subcellularLocation>
        <location evidence="1">Cell membrane</location>
        <topology evidence="1">Multi-pass membrane protein</topology>
    </subcellularLocation>
</comment>
<evidence type="ECO:0000313" key="11">
    <source>
        <dbReference type="EMBL" id="MDL0116155.1"/>
    </source>
</evidence>
<dbReference type="EMBL" id="CP069389">
    <property type="protein sequence ID" value="QRN90598.1"/>
    <property type="molecule type" value="Genomic_DNA"/>
</dbReference>
<dbReference type="GO" id="GO:0015297">
    <property type="term" value="F:antiporter activity"/>
    <property type="evidence" value="ECO:0007669"/>
    <property type="project" value="UniProtKB-KW"/>
</dbReference>
<name>A0A1X0TZ36_MAMSC</name>
<evidence type="ECO:0000313" key="12">
    <source>
        <dbReference type="EMBL" id="QRN90598.1"/>
    </source>
</evidence>
<keyword evidence="3" id="KW-0813">Transport</keyword>
<evidence type="ECO:0000256" key="1">
    <source>
        <dbReference type="ARBA" id="ARBA00004651"/>
    </source>
</evidence>
<comment type="similarity">
    <text evidence="2">Belongs to the CPA3 antiporters (TC 2.A.63) subunit E family.</text>
</comment>
<dbReference type="GO" id="GO:0008324">
    <property type="term" value="F:monoatomic cation transmembrane transporter activity"/>
    <property type="evidence" value="ECO:0007669"/>
    <property type="project" value="InterPro"/>
</dbReference>
<evidence type="ECO:0000313" key="9">
    <source>
        <dbReference type="EMBL" id="ASE34708.1"/>
    </source>
</evidence>
<dbReference type="Proteomes" id="UP001176210">
    <property type="component" value="Unassembled WGS sequence"/>
</dbReference>
<dbReference type="AlphaFoldDB" id="A0A1X0TZ36"/>
<dbReference type="GO" id="GO:0005886">
    <property type="term" value="C:plasma membrane"/>
    <property type="evidence" value="ECO:0007669"/>
    <property type="project" value="UniProtKB-SubCell"/>
</dbReference>
<keyword evidence="6 8" id="KW-1133">Transmembrane helix</keyword>
<feature type="transmembrane region" description="Helical" evidence="8">
    <location>
        <begin position="59"/>
        <end position="81"/>
    </location>
</feature>
<protein>
    <submittedName>
        <fullName evidence="13">Na+/H+ antiporter subunit E</fullName>
    </submittedName>
</protein>
<dbReference type="PANTHER" id="PTHR34584">
    <property type="entry name" value="NA(+)/H(+) ANTIPORTER SUBUNIT E1"/>
    <property type="match status" value="1"/>
</dbReference>
<dbReference type="Proteomes" id="UP000197058">
    <property type="component" value="Chromosome"/>
</dbReference>
<evidence type="ECO:0000256" key="5">
    <source>
        <dbReference type="ARBA" id="ARBA00022692"/>
    </source>
</evidence>
<evidence type="ECO:0000256" key="3">
    <source>
        <dbReference type="ARBA" id="ARBA00022449"/>
    </source>
</evidence>
<feature type="transmembrane region" description="Helical" evidence="8">
    <location>
        <begin position="29"/>
        <end position="47"/>
    </location>
</feature>
<evidence type="ECO:0000256" key="4">
    <source>
        <dbReference type="ARBA" id="ARBA00022475"/>
    </source>
</evidence>
<dbReference type="RefSeq" id="WP_025904692.1">
    <property type="nucleotide sequence ID" value="NZ_CAJVGN010000001.1"/>
</dbReference>
<sequence>MAIQVLINVLLAALWMMLSDTYTFGAFVFGYLFGILFVLVALPLLPGKHLYLRPVWKSLILAVIFMKELILANIDVIRIVIQKEIHNKPAFFAYPTDLDKDWEISLLSQLITLTPGTIVVAISDDKKTLYIHSIDFSDIDSEVSAIKDSFEKAIKEVSIR</sequence>
<gene>
    <name evidence="13" type="ORF">CD117_06790</name>
    <name evidence="9" type="ORF">CEP64_08945</name>
    <name evidence="12" type="ORF">JRU67_11115</name>
    <name evidence="10" type="ORF">NQ032_02945</name>
    <name evidence="11" type="ORF">OWO77_04135</name>
</gene>
<keyword evidence="3" id="KW-0050">Antiport</keyword>
<accession>A0A657XGI1</accession>
<reference evidence="11" key="6">
    <citation type="submission" date="2022-09" db="EMBL/GenBank/DDBJ databases">
        <authorList>
            <person name="De Moura G.S."/>
            <person name="Carvalho E."/>
            <person name="Ramos Sanchez E.M."/>
            <person name="Sellera F.P."/>
            <person name="Marques M.F.S."/>
            <person name="Heinemann M.B."/>
            <person name="De Vliegher S."/>
            <person name="Souza F.N."/>
            <person name="Mota R.A."/>
        </authorList>
    </citation>
    <scope>NUCLEOTIDE SEQUENCE</scope>
    <source>
        <strain evidence="11">BR656</strain>
    </source>
</reference>
<evidence type="ECO:0000256" key="7">
    <source>
        <dbReference type="ARBA" id="ARBA00023136"/>
    </source>
</evidence>
<reference evidence="14" key="1">
    <citation type="submission" date="2017-06" db="EMBL/GenBank/DDBJ databases">
        <title>FDA dAtabase for Regulatory Grade micrObial Sequences (FDA-ARGOS): Supporting development and validation of Infectious Disease Dx tests.</title>
        <authorList>
            <person name="Goldberg B."/>
            <person name="Campos J."/>
            <person name="Tallon L."/>
            <person name="Sadzewicz L."/>
            <person name="Sengamalay N."/>
            <person name="Ott S."/>
            <person name="Godinez A."/>
            <person name="Nagaraj S."/>
            <person name="Vavikolanu K."/>
            <person name="Nadendla S."/>
            <person name="George J."/>
            <person name="Geyer C."/>
            <person name="Sichtig H."/>
        </authorList>
    </citation>
    <scope>NUCLEOTIDE SEQUENCE [LARGE SCALE GENOMIC DNA]</scope>
    <source>
        <strain evidence="14">FDAARGOS_285</strain>
    </source>
</reference>
<keyword evidence="7 8" id="KW-0472">Membrane</keyword>
<dbReference type="Proteomes" id="UP000274792">
    <property type="component" value="Unassembled WGS sequence"/>
</dbReference>
<dbReference type="PIRSF" id="PIRSF019239">
    <property type="entry name" value="MrpE"/>
    <property type="match status" value="1"/>
</dbReference>
<dbReference type="Proteomes" id="UP001204068">
    <property type="component" value="Unassembled WGS sequence"/>
</dbReference>
<dbReference type="GeneID" id="48593489"/>
<evidence type="ECO:0000313" key="10">
    <source>
        <dbReference type="EMBL" id="MCQ9302575.1"/>
    </source>
</evidence>
<reference evidence="10" key="5">
    <citation type="submission" date="2022-07" db="EMBL/GenBank/DDBJ databases">
        <title>Bacterial species isolated from the porcine tonsil microbiota.</title>
        <authorList>
            <person name="Oliveira I.M.F."/>
        </authorList>
    </citation>
    <scope>NUCLEOTIDE SEQUENCE</scope>
    <source>
        <strain evidence="10">8QC2O2</strain>
    </source>
</reference>
<reference evidence="11" key="7">
    <citation type="journal article" date="2023" name="Vet. Microbiol.">
        <title>Emergence of livestock-associated Mammaliicoccus sciuri ST71 co-harbouring mecA and mecC genes in Brazil.</title>
        <authorList>
            <person name="de Moura G.S."/>
            <person name="de Carvalho E."/>
            <person name="Ramos Sanchez E.M."/>
            <person name="Sellera F.P."/>
            <person name="Marques M.F.S."/>
            <person name="Heinemann M.B."/>
            <person name="De Vliegher S."/>
            <person name="Souza F.N."/>
            <person name="Mota R.A."/>
        </authorList>
    </citation>
    <scope>NUCLEOTIDE SEQUENCE</scope>
    <source>
        <strain evidence="11">BR656</strain>
    </source>
</reference>
<evidence type="ECO:0000256" key="2">
    <source>
        <dbReference type="ARBA" id="ARBA00006228"/>
    </source>
</evidence>
<dbReference type="EMBL" id="RXWV01000031">
    <property type="protein sequence ID" value="RTX73173.1"/>
    <property type="molecule type" value="Genomic_DNA"/>
</dbReference>
<dbReference type="KEGG" id="sscu:CEP64_08945"/>
<evidence type="ECO:0000256" key="6">
    <source>
        <dbReference type="ARBA" id="ARBA00022989"/>
    </source>
</evidence>
<dbReference type="EMBL" id="CP022046">
    <property type="protein sequence ID" value="ASE34708.1"/>
    <property type="molecule type" value="Genomic_DNA"/>
</dbReference>
<dbReference type="EMBL" id="JANILD010000001">
    <property type="protein sequence ID" value="MCQ9302575.1"/>
    <property type="molecule type" value="Genomic_DNA"/>
</dbReference>